<proteinExistence type="predicted"/>
<dbReference type="EMBL" id="GBEZ01005768">
    <property type="protein sequence ID" value="JAC79578.1"/>
    <property type="molecule type" value="Transcribed_RNA"/>
</dbReference>
<evidence type="ECO:0000313" key="1">
    <source>
        <dbReference type="EMBL" id="JAC79578.1"/>
    </source>
</evidence>
<sequence>LPTGFRYPQASFHVQPCGATLVTRRSAQSLSRPSKCNEGLYYYCNCFGGQLLSFAAGWQREEADQMLLHSELQRLGVDLTSQLLRICCCLQCSTVLRVSRTA</sequence>
<dbReference type="AlphaFoldDB" id="A0A061S5Q8"/>
<reference evidence="1" key="1">
    <citation type="submission" date="2014-05" db="EMBL/GenBank/DDBJ databases">
        <title>The transcriptome of the halophilic microalga Tetraselmis sp. GSL018 isolated from the Great Salt Lake, Utah.</title>
        <authorList>
            <person name="Jinkerson R.E."/>
            <person name="D'Adamo S."/>
            <person name="Posewitz M.C."/>
        </authorList>
    </citation>
    <scope>NUCLEOTIDE SEQUENCE</scope>
    <source>
        <strain evidence="1">GSL018</strain>
    </source>
</reference>
<feature type="non-terminal residue" evidence="1">
    <location>
        <position position="1"/>
    </location>
</feature>
<gene>
    <name evidence="1" type="ORF">TSPGSL018_12380</name>
</gene>
<accession>A0A061S5Q8</accession>
<name>A0A061S5Q8_9CHLO</name>
<protein>
    <submittedName>
        <fullName evidence="1">Uncharacterized protein</fullName>
    </submittedName>
</protein>
<organism evidence="1">
    <name type="scientific">Tetraselmis sp. GSL018</name>
    <dbReference type="NCBI Taxonomy" id="582737"/>
    <lineage>
        <taxon>Eukaryota</taxon>
        <taxon>Viridiplantae</taxon>
        <taxon>Chlorophyta</taxon>
        <taxon>core chlorophytes</taxon>
        <taxon>Chlorodendrophyceae</taxon>
        <taxon>Chlorodendrales</taxon>
        <taxon>Chlorodendraceae</taxon>
        <taxon>Tetraselmis</taxon>
    </lineage>
</organism>